<comment type="subcellular location">
    <subcellularLocation>
        <location evidence="1">Cell membrane</location>
        <topology evidence="1">Multi-pass membrane protein</topology>
    </subcellularLocation>
</comment>
<dbReference type="InterPro" id="IPR012160">
    <property type="entry name" value="LtaS-like"/>
</dbReference>
<name>A0A1H4FNT3_9BACI</name>
<dbReference type="InterPro" id="IPR000917">
    <property type="entry name" value="Sulfatase_N"/>
</dbReference>
<dbReference type="Proteomes" id="UP000198584">
    <property type="component" value="Unassembled WGS sequence"/>
</dbReference>
<sequence length="631" mass="73128">MMNDYKSLLKKGWLFFTVAIVFLWAKTYYALKTAFTLDIENKSQQFILAITPISSILFFLGLSFFFSPKLRNKAFMVIYFFMTFVLFANVVYFRFFSDFITLPVLMQYKNFLELGGSAQALIHPTDILYWIDVVILIAWMVSKKTKPSMRFKKRTVAMLYAAVIGIAAVNLNLADKERPELLTRTFDRMKLVKLLGIYNYHIYDSVMTANTSSKRVFADSDELSEVLNYVNGQQGKMGVQGKYYGKAAGKNVVLVSLESTQNFVIDRKLHGQEITPFLNDLADDSFYFKNFYHNTAQGKTSDSEFLLDNSMYGLPRGAVFTTNAGNEFNATPEILKKEGYTPATFHGNHDTFWNRDVMYKSLGYERFFSKEEYDVTEENSVNYGLKDIPFFEQSMPMIKELDKPYYAKFITLTHHYPFILDKEEEKMIKPAETGDGTVDRYFQTMRYQDEAVKKFFNMMKEQGEYEDTIFIMYGDHYGISDNHNRAMSEILDKEIRPFEEMQLQKVPLIIHIPGMEGKEMETVGSQVDLKPTILHLLGVKERNDIQFGVDLFSKEREDLAIFRDGSVVTDKYAYAAKENICYDKSTGEEIETKTCAPLKEKAEKELQLSDKVVYGDLLRFWEDNQHLEGKK</sequence>
<evidence type="ECO:0000256" key="11">
    <source>
        <dbReference type="SAM" id="Phobius"/>
    </source>
</evidence>
<dbReference type="GO" id="GO:0016740">
    <property type="term" value="F:transferase activity"/>
    <property type="evidence" value="ECO:0007669"/>
    <property type="project" value="UniProtKB-KW"/>
</dbReference>
<gene>
    <name evidence="13" type="ORF">SAMN05421743_11228</name>
</gene>
<keyword evidence="4 11" id="KW-0812">Transmembrane</keyword>
<feature type="transmembrane region" description="Helical" evidence="11">
    <location>
        <begin position="46"/>
        <end position="67"/>
    </location>
</feature>
<dbReference type="CDD" id="cd16015">
    <property type="entry name" value="LTA_synthase"/>
    <property type="match status" value="1"/>
</dbReference>
<evidence type="ECO:0000256" key="7">
    <source>
        <dbReference type="PIRNR" id="PIRNR005091"/>
    </source>
</evidence>
<evidence type="ECO:0000256" key="5">
    <source>
        <dbReference type="ARBA" id="ARBA00022989"/>
    </source>
</evidence>
<keyword evidence="3 7" id="KW-1003">Cell membrane</keyword>
<evidence type="ECO:0000256" key="10">
    <source>
        <dbReference type="PIRSR" id="PIRSR005091-3"/>
    </source>
</evidence>
<protein>
    <submittedName>
        <fullName evidence="13">Phosphoglycerol transferase MdoB</fullName>
    </submittedName>
</protein>
<evidence type="ECO:0000313" key="13">
    <source>
        <dbReference type="EMBL" id="SEA98811.1"/>
    </source>
</evidence>
<proteinExistence type="inferred from homology"/>
<evidence type="ECO:0000256" key="6">
    <source>
        <dbReference type="ARBA" id="ARBA00023136"/>
    </source>
</evidence>
<dbReference type="PANTHER" id="PTHR47371">
    <property type="entry name" value="LIPOTEICHOIC ACID SYNTHASE"/>
    <property type="match status" value="1"/>
</dbReference>
<feature type="active site" evidence="8">
    <location>
        <position position="300"/>
    </location>
</feature>
<evidence type="ECO:0000256" key="2">
    <source>
        <dbReference type="ARBA" id="ARBA00009983"/>
    </source>
</evidence>
<dbReference type="InterPro" id="IPR017850">
    <property type="entry name" value="Alkaline_phosphatase_core_sf"/>
</dbReference>
<keyword evidence="9" id="KW-0464">Manganese</keyword>
<evidence type="ECO:0000256" key="9">
    <source>
        <dbReference type="PIRSR" id="PIRSR005091-2"/>
    </source>
</evidence>
<dbReference type="PANTHER" id="PTHR47371:SF1">
    <property type="entry name" value="LIPOTEICHOIC ACID SYNTHASE-LIKE YQGS"/>
    <property type="match status" value="1"/>
</dbReference>
<feature type="transmembrane region" description="Helical" evidence="11">
    <location>
        <begin position="155"/>
        <end position="174"/>
    </location>
</feature>
<reference evidence="13 14" key="1">
    <citation type="submission" date="2016-10" db="EMBL/GenBank/DDBJ databases">
        <authorList>
            <person name="de Groot N.N."/>
        </authorList>
    </citation>
    <scope>NUCLEOTIDE SEQUENCE [LARGE SCALE GENOMIC DNA]</scope>
    <source>
        <strain evidence="13 14">CCM7597</strain>
    </source>
</reference>
<keyword evidence="9" id="KW-0479">Metal-binding</keyword>
<evidence type="ECO:0000313" key="14">
    <source>
        <dbReference type="Proteomes" id="UP000198584"/>
    </source>
</evidence>
<dbReference type="Gene3D" id="3.40.720.10">
    <property type="entry name" value="Alkaline Phosphatase, subunit A"/>
    <property type="match status" value="1"/>
</dbReference>
<dbReference type="SUPFAM" id="SSF53649">
    <property type="entry name" value="Alkaline phosphatase-like"/>
    <property type="match status" value="1"/>
</dbReference>
<comment type="similarity">
    <text evidence="2 7">Belongs to the LTA synthase family.</text>
</comment>
<evidence type="ECO:0000256" key="3">
    <source>
        <dbReference type="ARBA" id="ARBA00022475"/>
    </source>
</evidence>
<evidence type="ECO:0000256" key="4">
    <source>
        <dbReference type="ARBA" id="ARBA00022692"/>
    </source>
</evidence>
<dbReference type="Gene3D" id="3.30.1120.170">
    <property type="match status" value="1"/>
</dbReference>
<feature type="binding site" evidence="10">
    <location>
        <position position="476"/>
    </location>
    <ligand>
        <name>Mn(2+)</name>
        <dbReference type="ChEBI" id="CHEBI:29035"/>
    </ligand>
</feature>
<feature type="transmembrane region" description="Helical" evidence="11">
    <location>
        <begin position="74"/>
        <end position="96"/>
    </location>
</feature>
<feature type="binding site" evidence="10">
    <location>
        <position position="258"/>
    </location>
    <ligand>
        <name>Mn(2+)</name>
        <dbReference type="ChEBI" id="CHEBI:29035"/>
    </ligand>
</feature>
<organism evidence="13 14">
    <name type="scientific">Thalassobacillus cyri</name>
    <dbReference type="NCBI Taxonomy" id="571932"/>
    <lineage>
        <taxon>Bacteria</taxon>
        <taxon>Bacillati</taxon>
        <taxon>Bacillota</taxon>
        <taxon>Bacilli</taxon>
        <taxon>Bacillales</taxon>
        <taxon>Bacillaceae</taxon>
        <taxon>Thalassobacillus</taxon>
    </lineage>
</organism>
<accession>A0A1H4FNT3</accession>
<keyword evidence="13" id="KW-0808">Transferase</keyword>
<evidence type="ECO:0000256" key="8">
    <source>
        <dbReference type="PIRSR" id="PIRSR005091-1"/>
    </source>
</evidence>
<feature type="domain" description="Sulfatase N-terminal" evidence="12">
    <location>
        <begin position="250"/>
        <end position="539"/>
    </location>
</feature>
<dbReference type="InterPro" id="IPR050448">
    <property type="entry name" value="OpgB/LTA_synthase_biosynth"/>
</dbReference>
<dbReference type="AlphaFoldDB" id="A0A1H4FNT3"/>
<feature type="binding site" evidence="10">
    <location>
        <position position="300"/>
    </location>
    <ligand>
        <name>Mn(2+)</name>
        <dbReference type="ChEBI" id="CHEBI:29035"/>
    </ligand>
</feature>
<dbReference type="PIRSF" id="PIRSF005091">
    <property type="entry name" value="Mmb_sulf_HI1246"/>
    <property type="match status" value="1"/>
</dbReference>
<feature type="transmembrane region" description="Helical" evidence="11">
    <location>
        <begin position="12"/>
        <end position="31"/>
    </location>
</feature>
<dbReference type="STRING" id="571932.SAMN05421743_11228"/>
<feature type="binding site" evidence="9">
    <location>
        <position position="415"/>
    </location>
    <ligand>
        <name>substrate</name>
    </ligand>
</feature>
<dbReference type="GO" id="GO:0005886">
    <property type="term" value="C:plasma membrane"/>
    <property type="evidence" value="ECO:0007669"/>
    <property type="project" value="UniProtKB-SubCell"/>
</dbReference>
<keyword evidence="5 11" id="KW-1133">Transmembrane helix</keyword>
<keyword evidence="14" id="KW-1185">Reference proteome</keyword>
<evidence type="ECO:0000259" key="12">
    <source>
        <dbReference type="Pfam" id="PF00884"/>
    </source>
</evidence>
<evidence type="ECO:0000256" key="1">
    <source>
        <dbReference type="ARBA" id="ARBA00004651"/>
    </source>
</evidence>
<dbReference type="GO" id="GO:0046872">
    <property type="term" value="F:metal ion binding"/>
    <property type="evidence" value="ECO:0007669"/>
    <property type="project" value="UniProtKB-KW"/>
</dbReference>
<feature type="binding site" evidence="10">
    <location>
        <position position="475"/>
    </location>
    <ligand>
        <name>Mn(2+)</name>
        <dbReference type="ChEBI" id="CHEBI:29035"/>
    </ligand>
</feature>
<dbReference type="Pfam" id="PF00884">
    <property type="entry name" value="Sulfatase"/>
    <property type="match status" value="1"/>
</dbReference>
<keyword evidence="6 7" id="KW-0472">Membrane</keyword>
<feature type="transmembrane region" description="Helical" evidence="11">
    <location>
        <begin position="127"/>
        <end position="143"/>
    </location>
</feature>
<dbReference type="EMBL" id="FNQR01000012">
    <property type="protein sequence ID" value="SEA98811.1"/>
    <property type="molecule type" value="Genomic_DNA"/>
</dbReference>